<sequence>MSWRSRNGGASAWRQCLAPLRQEAAAKGFVAHPNLQAALESLRAAAAEVQNTELAEDLPFLIQQLLGPQPTHGVSSIGSSARDTSPHVALCRLLTSLTSSRTLSLHGPAANLILSALRQWSDGAQEGAATPTSNGRTQSGANPSTPNTSAASAGAPTSAAPIPSSSSAADGAAPAAASPAASLPLEAMTALAAVLPDHLGLLSEHERAVQLAALLSLLMPQPSQPRAPEGARGRAVDVLELQVLALNTLAACCGRAGTGTGAASGAGAGGLTVHEAGALLSAAVSLLQACASRSRPVEDAAHSRLYAALVRALQAAIGEVKQAWVARAAMLVEGLQRFLTYGVQASLTAAAAAAAPAAPDGAGAGGRYRPPHLRRRESQTDGGGGGGGSAWSDSDVSDSEHTGGGGGGSSAGAGSGAAVVDRFRSSRVRLAALSCIQAMAKSDPRAMHVHWSALLPLQAPLQQRPLTPHLITVLLYDPLIKVRLLAAATISSLLDGPAQRSILAVAEAKSMSGRAGPVRGFLTLSLSLGQLLLAAHAGLLQAVAAEASGLVLPGVLRALVVLMAASPYERLPPELLPEALKVLRMRWAALTGAVTASAPASHATTATTATTAAAAGELAPIQAAYLACLAECFSTKHPIPGLAAFLLHQQQQQQQSQSPNDAEPRGAGAGSGCGGCCSTEQLVRELLAVGRDGAAAAVLRIEALAALKGLAAHYTAALPPDVWEDLRATSAMGLSCIPSPRSPTGSRYKDGLGLPSRSSSSSSLGGFATATHGSSSSSGRPGDRVGPRPVPAPWGSPGGASAAQAAAGPAGASSANSSPEDKAAQLSVKLLSDYLSASARQYGISRTEAGGAGSGDGGEGGLPGPPPSPGFVPLAAAVPRQQAGLLSPVSVCSEEEREAGVHRLAAMWQDAVAVLVPAATSHTSYMVRSAGLACLGEVPEPVFSRLPQRLQQQLLTLLSDAAAGDAVPAVRAAACKALGAAAAFPAVLAQPQLSDHATRALLPCLRDAVLSARIAAGWAVANLCDAYRRLLLENPAPDPADAEQQLRAQRAESHAQASTSARGGGFPAAPAAVPPQSLELHHYRQLAALCGAAITATHDADKVRANGIRAVGYLLAALTPDMAPGLAAAAGGGGGVAVAAELAASGSSGASWRAARREAPSAVTSGGHGKHTSVCSGGTASPNTKAGSAGGWGEGLQLDGWLDGALTCLQSTLTTGGMKVQWNACCAAHGLLRNQRLLGHPRVATRVAQLLLLLVMLVRESANFKIRTHAAAALAALPSREAYGDVLPDALLVTAGALEAVSNGGGAVVGAKPAGAGASGGAEQRQEGDGDGEGDGGEGRFPNYRYTVGLSAQLRATLLHLLALVRPADARRVRDALARRAEFLHACLREQLAEAAQPLRAAAAAAARGGGAAAAKDCVGGMEGWGASGCAAAVDLPADPFGLSARRGSSPGGAATTGGLAGLFAGLSLAATREGRASSPPPPPDCGPGTCSIARDVPAGVGSGTGWEGAGNGGRSRLTVRVSGLVEEDEELRRARDRVMALAAPLRGFADLLAQLGPACEPILQDVRQALAQLPPAPAPAGSASGPAR</sequence>
<dbReference type="InterPro" id="IPR016024">
    <property type="entry name" value="ARM-type_fold"/>
</dbReference>
<protein>
    <recommendedName>
        <fullName evidence="2">DUF4042 domain-containing protein</fullName>
    </recommendedName>
</protein>
<feature type="region of interest" description="Disordered" evidence="1">
    <location>
        <begin position="1313"/>
        <end position="1338"/>
    </location>
</feature>
<feature type="region of interest" description="Disordered" evidence="1">
    <location>
        <begin position="650"/>
        <end position="670"/>
    </location>
</feature>
<dbReference type="PANTHER" id="PTHR13366:SF0">
    <property type="entry name" value="HEAT REPEAT-CONTAINING PROTEIN 6"/>
    <property type="match status" value="1"/>
</dbReference>
<dbReference type="InterPro" id="IPR025283">
    <property type="entry name" value="DUF4042"/>
</dbReference>
<feature type="compositionally biased region" description="Gly residues" evidence="1">
    <location>
        <begin position="402"/>
        <end position="414"/>
    </location>
</feature>
<feature type="region of interest" description="Disordered" evidence="1">
    <location>
        <begin position="124"/>
        <end position="172"/>
    </location>
</feature>
<feature type="compositionally biased region" description="Gly residues" evidence="1">
    <location>
        <begin position="850"/>
        <end position="862"/>
    </location>
</feature>
<keyword evidence="4" id="KW-1185">Reference proteome</keyword>
<dbReference type="Proteomes" id="UP001165080">
    <property type="component" value="Unassembled WGS sequence"/>
</dbReference>
<evidence type="ECO:0000259" key="2">
    <source>
        <dbReference type="Pfam" id="PF13251"/>
    </source>
</evidence>
<feature type="compositionally biased region" description="Low complexity" evidence="1">
    <location>
        <begin position="795"/>
        <end position="818"/>
    </location>
</feature>
<feature type="region of interest" description="Disordered" evidence="1">
    <location>
        <begin position="734"/>
        <end position="820"/>
    </location>
</feature>
<dbReference type="OrthoDB" id="541689at2759"/>
<feature type="region of interest" description="Disordered" evidence="1">
    <location>
        <begin position="357"/>
        <end position="414"/>
    </location>
</feature>
<reference evidence="3 4" key="1">
    <citation type="journal article" date="2023" name="Commun. Biol.">
        <title>Reorganization of the ancestral sex-determining regions during the evolution of trioecy in Pleodorina starrii.</title>
        <authorList>
            <person name="Takahashi K."/>
            <person name="Suzuki S."/>
            <person name="Kawai-Toyooka H."/>
            <person name="Yamamoto K."/>
            <person name="Hamaji T."/>
            <person name="Ootsuki R."/>
            <person name="Yamaguchi H."/>
            <person name="Kawachi M."/>
            <person name="Higashiyama T."/>
            <person name="Nozaki H."/>
        </authorList>
    </citation>
    <scope>NUCLEOTIDE SEQUENCE [LARGE SCALE GENOMIC DNA]</scope>
    <source>
        <strain evidence="3 4">NIES-4479</strain>
    </source>
</reference>
<accession>A0A9W6F0Q0</accession>
<feature type="region of interest" description="Disordered" evidence="1">
    <location>
        <begin position="846"/>
        <end position="872"/>
    </location>
</feature>
<feature type="region of interest" description="Disordered" evidence="1">
    <location>
        <begin position="1160"/>
        <end position="1188"/>
    </location>
</feature>
<comment type="caution">
    <text evidence="3">The sequence shown here is derived from an EMBL/GenBank/DDBJ whole genome shotgun (WGS) entry which is preliminary data.</text>
</comment>
<dbReference type="SUPFAM" id="SSF48371">
    <property type="entry name" value="ARM repeat"/>
    <property type="match status" value="2"/>
</dbReference>
<dbReference type="Gene3D" id="1.25.10.10">
    <property type="entry name" value="Leucine-rich Repeat Variant"/>
    <property type="match status" value="1"/>
</dbReference>
<feature type="domain" description="DUF4042" evidence="2">
    <location>
        <begin position="427"/>
        <end position="589"/>
    </location>
</feature>
<dbReference type="Pfam" id="PF13251">
    <property type="entry name" value="DUF4042"/>
    <property type="match status" value="1"/>
</dbReference>
<dbReference type="EMBL" id="BRXU01000004">
    <property type="protein sequence ID" value="GLC51346.1"/>
    <property type="molecule type" value="Genomic_DNA"/>
</dbReference>
<proteinExistence type="predicted"/>
<evidence type="ECO:0000313" key="3">
    <source>
        <dbReference type="EMBL" id="GLC51346.1"/>
    </source>
</evidence>
<dbReference type="InterPro" id="IPR011989">
    <property type="entry name" value="ARM-like"/>
</dbReference>
<feature type="compositionally biased region" description="Low complexity" evidence="1">
    <location>
        <begin position="751"/>
        <end position="766"/>
    </location>
</feature>
<gene>
    <name evidence="3" type="primary">PLEST004642</name>
    <name evidence="3" type="ORF">PLESTB_000492500</name>
</gene>
<evidence type="ECO:0000256" key="1">
    <source>
        <dbReference type="SAM" id="MobiDB-lite"/>
    </source>
</evidence>
<feature type="compositionally biased region" description="Polar residues" evidence="1">
    <location>
        <begin position="130"/>
        <end position="140"/>
    </location>
</feature>
<feature type="compositionally biased region" description="Low complexity" evidence="1">
    <location>
        <begin position="141"/>
        <end position="172"/>
    </location>
</feature>
<feature type="region of interest" description="Disordered" evidence="1">
    <location>
        <begin position="1038"/>
        <end position="1071"/>
    </location>
</feature>
<evidence type="ECO:0000313" key="4">
    <source>
        <dbReference type="Proteomes" id="UP001165080"/>
    </source>
</evidence>
<name>A0A9W6F0Q0_9CHLO</name>
<dbReference type="InterPro" id="IPR052107">
    <property type="entry name" value="HEAT6"/>
</dbReference>
<dbReference type="PANTHER" id="PTHR13366">
    <property type="entry name" value="MALARIA ANTIGEN-RELATED"/>
    <property type="match status" value="1"/>
</dbReference>
<feature type="compositionally biased region" description="Polar residues" evidence="1">
    <location>
        <begin position="1173"/>
        <end position="1186"/>
    </location>
</feature>
<organism evidence="3 4">
    <name type="scientific">Pleodorina starrii</name>
    <dbReference type="NCBI Taxonomy" id="330485"/>
    <lineage>
        <taxon>Eukaryota</taxon>
        <taxon>Viridiplantae</taxon>
        <taxon>Chlorophyta</taxon>
        <taxon>core chlorophytes</taxon>
        <taxon>Chlorophyceae</taxon>
        <taxon>CS clade</taxon>
        <taxon>Chlamydomonadales</taxon>
        <taxon>Volvocaceae</taxon>
        <taxon>Pleodorina</taxon>
    </lineage>
</organism>